<proteinExistence type="predicted"/>
<dbReference type="PANTHER" id="PTHR24273">
    <property type="entry name" value="FI04643P-RELATED"/>
    <property type="match status" value="1"/>
</dbReference>
<dbReference type="PANTHER" id="PTHR24273:SF32">
    <property type="entry name" value="HYALIN"/>
    <property type="match status" value="1"/>
</dbReference>
<keyword evidence="1" id="KW-0677">Repeat</keyword>
<dbReference type="STRING" id="870482.SAMN04487987_1151"/>
<dbReference type="InterPro" id="IPR003410">
    <property type="entry name" value="HYR_dom"/>
</dbReference>
<dbReference type="OrthoDB" id="599464at2"/>
<feature type="domain" description="HYR" evidence="2">
    <location>
        <begin position="16"/>
        <end position="99"/>
    </location>
</feature>
<name>A0A1I1SIH8_9FLAO</name>
<dbReference type="InterPro" id="IPR026341">
    <property type="entry name" value="T9SS_type_B"/>
</dbReference>
<sequence length="446" mass="48863">DGSGNTATCEQTVTVIDNTDPTFVECAAPISVNMNTSGCDTSINDIDLGAPTVNDNCSETTITNDAPETFPLGDTIVTWTVTDGSGNTATCEQTVTVIDNTDPTFVESLPENGTFECDSIPAPAILTGNDNCGSVEVNFTETRIDGNCDGNYTLERRWVATDQNGLTAEHLQIITIEDTTAPKPTTEIATTISINCDSIPEVPEVEFVDNCSSVADVQYNEISTIDDNTTSNYQIIRTWVVSDTCNNEQKYTQTINVSLVDFVTVIEDRACSDDGTIDLNSYLNSSDLGGEWTVIEGNTNLNSNIFDPENVDLGNYKFNYTYIDSGCFNSIELSIEIHDECIVLPCSDRNQVRISKVITPNGDEFNEFFSVSTIDGCDFVIEVQIFNRWGAKIYENSDYQNNWNGFTHNSSVGKAEKVPNGTYFYIVNLKNSGLEPFAKAFYVGTK</sequence>
<accession>A0A1I1SIH8</accession>
<dbReference type="Gene3D" id="2.60.40.10">
    <property type="entry name" value="Immunoglobulins"/>
    <property type="match status" value="1"/>
</dbReference>
<gene>
    <name evidence="3" type="ORF">SAMN04487987_1151</name>
</gene>
<dbReference type="PROSITE" id="PS50825">
    <property type="entry name" value="HYR"/>
    <property type="match status" value="1"/>
</dbReference>
<evidence type="ECO:0000313" key="3">
    <source>
        <dbReference type="EMBL" id="SFD42850.1"/>
    </source>
</evidence>
<evidence type="ECO:0000256" key="1">
    <source>
        <dbReference type="ARBA" id="ARBA00022737"/>
    </source>
</evidence>
<evidence type="ECO:0000259" key="2">
    <source>
        <dbReference type="PROSITE" id="PS50825"/>
    </source>
</evidence>
<keyword evidence="4" id="KW-1185">Reference proteome</keyword>
<evidence type="ECO:0000313" key="4">
    <source>
        <dbReference type="Proteomes" id="UP000199439"/>
    </source>
</evidence>
<dbReference type="Pfam" id="PF13585">
    <property type="entry name" value="CHU_C"/>
    <property type="match status" value="1"/>
</dbReference>
<dbReference type="InterPro" id="IPR013783">
    <property type="entry name" value="Ig-like_fold"/>
</dbReference>
<dbReference type="Proteomes" id="UP000199439">
    <property type="component" value="Unassembled WGS sequence"/>
</dbReference>
<feature type="non-terminal residue" evidence="3">
    <location>
        <position position="1"/>
    </location>
</feature>
<organism evidence="3 4">
    <name type="scientific">Algibacter pectinivorans</name>
    <dbReference type="NCBI Taxonomy" id="870482"/>
    <lineage>
        <taxon>Bacteria</taxon>
        <taxon>Pseudomonadati</taxon>
        <taxon>Bacteroidota</taxon>
        <taxon>Flavobacteriia</taxon>
        <taxon>Flavobacteriales</taxon>
        <taxon>Flavobacteriaceae</taxon>
        <taxon>Algibacter</taxon>
    </lineage>
</organism>
<dbReference type="RefSeq" id="WP_139205280.1">
    <property type="nucleotide sequence ID" value="NZ_FOMI01000015.1"/>
</dbReference>
<dbReference type="Pfam" id="PF02494">
    <property type="entry name" value="HYR"/>
    <property type="match status" value="1"/>
</dbReference>
<dbReference type="EMBL" id="FOMI01000015">
    <property type="protein sequence ID" value="SFD42850.1"/>
    <property type="molecule type" value="Genomic_DNA"/>
</dbReference>
<dbReference type="NCBIfam" id="TIGR04131">
    <property type="entry name" value="Bac_Flav_CTERM"/>
    <property type="match status" value="1"/>
</dbReference>
<dbReference type="AlphaFoldDB" id="A0A1I1SIH8"/>
<protein>
    <submittedName>
        <fullName evidence="3">Gliding motility-associated C-terminal domain-containing protein</fullName>
    </submittedName>
</protein>
<reference evidence="4" key="1">
    <citation type="submission" date="2016-10" db="EMBL/GenBank/DDBJ databases">
        <authorList>
            <person name="Varghese N."/>
            <person name="Submissions S."/>
        </authorList>
    </citation>
    <scope>NUCLEOTIDE SEQUENCE [LARGE SCALE GENOMIC DNA]</scope>
    <source>
        <strain evidence="4">DSM 25730</strain>
    </source>
</reference>